<keyword evidence="1" id="KW-1133">Transmembrane helix</keyword>
<reference evidence="2" key="1">
    <citation type="journal article" date="2022" name="Front. Genet.">
        <title>Chromosome-Scale Assembly of the Dendrobium nobile Genome Provides Insights Into the Molecular Mechanism of the Biosynthesis of the Medicinal Active Ingredient of Dendrobium.</title>
        <authorList>
            <person name="Xu Q."/>
            <person name="Niu S.-C."/>
            <person name="Li K.-L."/>
            <person name="Zheng P.-J."/>
            <person name="Zhang X.-J."/>
            <person name="Jia Y."/>
            <person name="Liu Y."/>
            <person name="Niu Y.-X."/>
            <person name="Yu L.-H."/>
            <person name="Chen D.-F."/>
            <person name="Zhang G.-Q."/>
        </authorList>
    </citation>
    <scope>NUCLEOTIDE SEQUENCE</scope>
    <source>
        <tissue evidence="2">Leaf</tissue>
    </source>
</reference>
<evidence type="ECO:0000256" key="1">
    <source>
        <dbReference type="SAM" id="Phobius"/>
    </source>
</evidence>
<evidence type="ECO:0000313" key="2">
    <source>
        <dbReference type="EMBL" id="KAI0507661.1"/>
    </source>
</evidence>
<organism evidence="2 3">
    <name type="scientific">Dendrobium nobile</name>
    <name type="common">Orchid</name>
    <dbReference type="NCBI Taxonomy" id="94219"/>
    <lineage>
        <taxon>Eukaryota</taxon>
        <taxon>Viridiplantae</taxon>
        <taxon>Streptophyta</taxon>
        <taxon>Embryophyta</taxon>
        <taxon>Tracheophyta</taxon>
        <taxon>Spermatophyta</taxon>
        <taxon>Magnoliopsida</taxon>
        <taxon>Liliopsida</taxon>
        <taxon>Asparagales</taxon>
        <taxon>Orchidaceae</taxon>
        <taxon>Epidendroideae</taxon>
        <taxon>Malaxideae</taxon>
        <taxon>Dendrobiinae</taxon>
        <taxon>Dendrobium</taxon>
    </lineage>
</organism>
<keyword evidence="3" id="KW-1185">Reference proteome</keyword>
<dbReference type="EMBL" id="JAGYWB010000010">
    <property type="protein sequence ID" value="KAI0507661.1"/>
    <property type="molecule type" value="Genomic_DNA"/>
</dbReference>
<dbReference type="AlphaFoldDB" id="A0A8T3BA60"/>
<name>A0A8T3BA60_DENNO</name>
<feature type="transmembrane region" description="Helical" evidence="1">
    <location>
        <begin position="47"/>
        <end position="66"/>
    </location>
</feature>
<comment type="caution">
    <text evidence="2">The sequence shown here is derived from an EMBL/GenBank/DDBJ whole genome shotgun (WGS) entry which is preliminary data.</text>
</comment>
<gene>
    <name evidence="2" type="ORF">KFK09_013788</name>
</gene>
<sequence>MEIAASDSRVSRCNAFAVGSVLAGLRMRGRSERAGGRELRFRHFRMGIINWTGLVHSTVPVFFRLLNWLTYKVDWTEFGPD</sequence>
<keyword evidence="1" id="KW-0472">Membrane</keyword>
<evidence type="ECO:0000313" key="3">
    <source>
        <dbReference type="Proteomes" id="UP000829196"/>
    </source>
</evidence>
<protein>
    <submittedName>
        <fullName evidence="2">Uncharacterized protein</fullName>
    </submittedName>
</protein>
<proteinExistence type="predicted"/>
<accession>A0A8T3BA60</accession>
<dbReference type="Proteomes" id="UP000829196">
    <property type="component" value="Unassembled WGS sequence"/>
</dbReference>
<keyword evidence="1" id="KW-0812">Transmembrane</keyword>